<evidence type="ECO:0000313" key="3">
    <source>
        <dbReference type="EMBL" id="KAF9676544.1"/>
    </source>
</evidence>
<evidence type="ECO:0000256" key="2">
    <source>
        <dbReference type="SAM" id="Phobius"/>
    </source>
</evidence>
<feature type="transmembrane region" description="Helical" evidence="2">
    <location>
        <begin position="60"/>
        <end position="80"/>
    </location>
</feature>
<protein>
    <submittedName>
        <fullName evidence="3">Uncharacterized protein</fullName>
    </submittedName>
</protein>
<dbReference type="AlphaFoldDB" id="A0A835JZG9"/>
<keyword evidence="2" id="KW-0472">Membrane</keyword>
<reference evidence="3 4" key="1">
    <citation type="submission" date="2020-10" db="EMBL/GenBank/DDBJ databases">
        <title>Plant Genome Project.</title>
        <authorList>
            <person name="Zhang R.-G."/>
        </authorList>
    </citation>
    <scope>NUCLEOTIDE SEQUENCE [LARGE SCALE GENOMIC DNA]</scope>
    <source>
        <strain evidence="3">FAFU-HL-1</strain>
        <tissue evidence="3">Leaf</tissue>
    </source>
</reference>
<comment type="caution">
    <text evidence="3">The sequence shown here is derived from an EMBL/GenBank/DDBJ whole genome shotgun (WGS) entry which is preliminary data.</text>
</comment>
<evidence type="ECO:0000256" key="1">
    <source>
        <dbReference type="SAM" id="MobiDB-lite"/>
    </source>
</evidence>
<organism evidence="3 4">
    <name type="scientific">Salix dunnii</name>
    <dbReference type="NCBI Taxonomy" id="1413687"/>
    <lineage>
        <taxon>Eukaryota</taxon>
        <taxon>Viridiplantae</taxon>
        <taxon>Streptophyta</taxon>
        <taxon>Embryophyta</taxon>
        <taxon>Tracheophyta</taxon>
        <taxon>Spermatophyta</taxon>
        <taxon>Magnoliopsida</taxon>
        <taxon>eudicotyledons</taxon>
        <taxon>Gunneridae</taxon>
        <taxon>Pentapetalae</taxon>
        <taxon>rosids</taxon>
        <taxon>fabids</taxon>
        <taxon>Malpighiales</taxon>
        <taxon>Salicaceae</taxon>
        <taxon>Saliceae</taxon>
        <taxon>Salix</taxon>
    </lineage>
</organism>
<keyword evidence="4" id="KW-1185">Reference proteome</keyword>
<gene>
    <name evidence="3" type="ORF">SADUNF_Sadunf08G0013100</name>
</gene>
<feature type="compositionally biased region" description="Basic and acidic residues" evidence="1">
    <location>
        <begin position="17"/>
        <end position="34"/>
    </location>
</feature>
<evidence type="ECO:0000313" key="4">
    <source>
        <dbReference type="Proteomes" id="UP000657918"/>
    </source>
</evidence>
<keyword evidence="2" id="KW-0812">Transmembrane</keyword>
<sequence length="123" mass="13747">MTDLSPMGSEKNTLTRGRHEDLEDGHATEQHEDLGPTSAISRDVRFAIRARGASRAVTVWIIHQVAGLMVLANAPVSAVLRKMRNKRSMAFTITKGILLQNPIYGCKVFEERWQGSKFGIKRN</sequence>
<accession>A0A835JZG9</accession>
<keyword evidence="2" id="KW-1133">Transmembrane helix</keyword>
<feature type="region of interest" description="Disordered" evidence="1">
    <location>
        <begin position="1"/>
        <end position="37"/>
    </location>
</feature>
<dbReference type="EMBL" id="JADGMS010000008">
    <property type="protein sequence ID" value="KAF9676544.1"/>
    <property type="molecule type" value="Genomic_DNA"/>
</dbReference>
<name>A0A835JZG9_9ROSI</name>
<dbReference type="Proteomes" id="UP000657918">
    <property type="component" value="Chromosome 8"/>
</dbReference>
<proteinExistence type="predicted"/>